<accession>A0A2M7H332</accession>
<organism evidence="1 2">
    <name type="scientific">Candidatus Kerfeldbacteria bacterium CG15_BIG_FIL_POST_REV_8_21_14_020_45_12</name>
    <dbReference type="NCBI Taxonomy" id="2014247"/>
    <lineage>
        <taxon>Bacteria</taxon>
        <taxon>Candidatus Kerfeldiibacteriota</taxon>
    </lineage>
</organism>
<evidence type="ECO:0000313" key="1">
    <source>
        <dbReference type="EMBL" id="PIW36648.1"/>
    </source>
</evidence>
<sequence>MLRIEQIAKPNQPHNRHHIGARSRWKAKAQSPKVTLPECYHEGWHALFGNMTPYEATLFVEVVMNERTRLGWDKERLLSVRCSIIRCTEDLRQRRRIDPLEQRPVKRDAPIRFDHVPGWWRELHEFLFGDLRSVAEIQAFITELMLPNAKFDVARIVALQEEVKRRHGLRVV</sequence>
<name>A0A2M7H332_9BACT</name>
<evidence type="ECO:0000313" key="2">
    <source>
        <dbReference type="Proteomes" id="UP000230292"/>
    </source>
</evidence>
<protein>
    <submittedName>
        <fullName evidence="1">Uncharacterized protein</fullName>
    </submittedName>
</protein>
<reference evidence="1 2" key="1">
    <citation type="submission" date="2017-09" db="EMBL/GenBank/DDBJ databases">
        <title>Depth-based differentiation of microbial function through sediment-hosted aquifers and enrichment of novel symbionts in the deep terrestrial subsurface.</title>
        <authorList>
            <person name="Probst A.J."/>
            <person name="Ladd B."/>
            <person name="Jarett J.K."/>
            <person name="Geller-Mcgrath D.E."/>
            <person name="Sieber C.M."/>
            <person name="Emerson J.B."/>
            <person name="Anantharaman K."/>
            <person name="Thomas B.C."/>
            <person name="Malmstrom R."/>
            <person name="Stieglmeier M."/>
            <person name="Klingl A."/>
            <person name="Woyke T."/>
            <person name="Ryan C.M."/>
            <person name="Banfield J.F."/>
        </authorList>
    </citation>
    <scope>NUCLEOTIDE SEQUENCE [LARGE SCALE GENOMIC DNA]</scope>
    <source>
        <strain evidence="1">CG15_BIG_FIL_POST_REV_8_21_14_020_45_12</strain>
    </source>
</reference>
<comment type="caution">
    <text evidence="1">The sequence shown here is derived from an EMBL/GenBank/DDBJ whole genome shotgun (WGS) entry which is preliminary data.</text>
</comment>
<proteinExistence type="predicted"/>
<dbReference type="Proteomes" id="UP000230292">
    <property type="component" value="Unassembled WGS sequence"/>
</dbReference>
<dbReference type="EMBL" id="PFGC01000044">
    <property type="protein sequence ID" value="PIW36648.1"/>
    <property type="molecule type" value="Genomic_DNA"/>
</dbReference>
<dbReference type="AlphaFoldDB" id="A0A2M7H332"/>
<gene>
    <name evidence="1" type="ORF">COW24_04300</name>
</gene>